<dbReference type="SUPFAM" id="SSF103481">
    <property type="entry name" value="Multidrug resistance efflux transporter EmrE"/>
    <property type="match status" value="2"/>
</dbReference>
<feature type="transmembrane region" description="Helical" evidence="5">
    <location>
        <begin position="219"/>
        <end position="237"/>
    </location>
</feature>
<dbReference type="InterPro" id="IPR037185">
    <property type="entry name" value="EmrE-like"/>
</dbReference>
<feature type="transmembrane region" description="Helical" evidence="5">
    <location>
        <begin position="45"/>
        <end position="64"/>
    </location>
</feature>
<evidence type="ECO:0000256" key="1">
    <source>
        <dbReference type="ARBA" id="ARBA00004141"/>
    </source>
</evidence>
<dbReference type="RefSeq" id="WP_254575310.1">
    <property type="nucleotide sequence ID" value="NZ_CP100595.1"/>
</dbReference>
<feature type="transmembrane region" description="Helical" evidence="5">
    <location>
        <begin position="149"/>
        <end position="171"/>
    </location>
</feature>
<evidence type="ECO:0000313" key="8">
    <source>
        <dbReference type="Proteomes" id="UP001060012"/>
    </source>
</evidence>
<comment type="subcellular location">
    <subcellularLocation>
        <location evidence="1">Membrane</location>
        <topology evidence="1">Multi-pass membrane protein</topology>
    </subcellularLocation>
</comment>
<keyword evidence="3 5" id="KW-1133">Transmembrane helix</keyword>
<gene>
    <name evidence="7" type="ORF">NJU99_07555</name>
</gene>
<dbReference type="Proteomes" id="UP001060012">
    <property type="component" value="Chromosome"/>
</dbReference>
<feature type="transmembrane region" description="Helical" evidence="5">
    <location>
        <begin position="12"/>
        <end position="33"/>
    </location>
</feature>
<dbReference type="Pfam" id="PF00892">
    <property type="entry name" value="EamA"/>
    <property type="match status" value="2"/>
</dbReference>
<feature type="transmembrane region" description="Helical" evidence="5">
    <location>
        <begin position="274"/>
        <end position="291"/>
    </location>
</feature>
<organism evidence="7 8">
    <name type="scientific">Arcobacter roscoffensis</name>
    <dbReference type="NCBI Taxonomy" id="2961520"/>
    <lineage>
        <taxon>Bacteria</taxon>
        <taxon>Pseudomonadati</taxon>
        <taxon>Campylobacterota</taxon>
        <taxon>Epsilonproteobacteria</taxon>
        <taxon>Campylobacterales</taxon>
        <taxon>Arcobacteraceae</taxon>
        <taxon>Arcobacter</taxon>
    </lineage>
</organism>
<sequence>MQKSITNQNQENIKGIIFMVSAVLILPFSDSIAKWLSSSYTTIQIAWLRFLIQAIILIILSFSLKYKITGFHKKFILVSIYISSSIVFLFWGLKYLPLANNIALFFIEPLVLTLLSVLILKEKLQKNHIIAVIIGLIGTLIIIRPNWSAYGMASIFPIVSAIFYALYLITLRQVSTKTNSKSLQFYIGVISTILLSVIIVVCELLNIDSFGFKQIDFNDWWLILLLGVITTIVQLLVSKAFFYSKASSLASFQYLEIISASILGWLIFKHIPDMLTIIGAIIVISSGLYLISHERKNSKT</sequence>
<dbReference type="EMBL" id="CP100595">
    <property type="protein sequence ID" value="UTJ05129.1"/>
    <property type="molecule type" value="Genomic_DNA"/>
</dbReference>
<feature type="domain" description="EamA" evidence="6">
    <location>
        <begin position="155"/>
        <end position="286"/>
    </location>
</feature>
<dbReference type="Gene3D" id="1.10.3730.20">
    <property type="match status" value="1"/>
</dbReference>
<reference evidence="7" key="1">
    <citation type="submission" date="2022-07" db="EMBL/GenBank/DDBJ databases">
        <title>Arcobacter roscoffensis sp. nov., a marine bacterium isolated from coastal seawater collected from Roscoff, France.</title>
        <authorList>
            <person name="Pascual J."/>
            <person name="Lepeaux C."/>
            <person name="Methner A."/>
            <person name="Overmann J."/>
        </authorList>
    </citation>
    <scope>NUCLEOTIDE SEQUENCE</scope>
    <source>
        <strain evidence="7">ARW1-2F2</strain>
    </source>
</reference>
<name>A0ABY5DYT7_9BACT</name>
<keyword evidence="2 5" id="KW-0812">Transmembrane</keyword>
<feature type="domain" description="EamA" evidence="6">
    <location>
        <begin position="14"/>
        <end position="143"/>
    </location>
</feature>
<evidence type="ECO:0000256" key="5">
    <source>
        <dbReference type="SAM" id="Phobius"/>
    </source>
</evidence>
<evidence type="ECO:0000256" key="3">
    <source>
        <dbReference type="ARBA" id="ARBA00022989"/>
    </source>
</evidence>
<feature type="transmembrane region" description="Helical" evidence="5">
    <location>
        <begin position="102"/>
        <end position="120"/>
    </location>
</feature>
<protein>
    <submittedName>
        <fullName evidence="7">DMT family transporter</fullName>
    </submittedName>
</protein>
<keyword evidence="8" id="KW-1185">Reference proteome</keyword>
<evidence type="ECO:0000256" key="2">
    <source>
        <dbReference type="ARBA" id="ARBA00022692"/>
    </source>
</evidence>
<feature type="transmembrane region" description="Helical" evidence="5">
    <location>
        <begin position="127"/>
        <end position="143"/>
    </location>
</feature>
<proteinExistence type="predicted"/>
<dbReference type="PANTHER" id="PTHR22911:SF6">
    <property type="entry name" value="SOLUTE CARRIER FAMILY 35 MEMBER G1"/>
    <property type="match status" value="1"/>
</dbReference>
<evidence type="ECO:0000259" key="6">
    <source>
        <dbReference type="Pfam" id="PF00892"/>
    </source>
</evidence>
<evidence type="ECO:0000256" key="4">
    <source>
        <dbReference type="ARBA" id="ARBA00023136"/>
    </source>
</evidence>
<evidence type="ECO:0000313" key="7">
    <source>
        <dbReference type="EMBL" id="UTJ05129.1"/>
    </source>
</evidence>
<feature type="transmembrane region" description="Helical" evidence="5">
    <location>
        <begin position="183"/>
        <end position="207"/>
    </location>
</feature>
<feature type="transmembrane region" description="Helical" evidence="5">
    <location>
        <begin position="249"/>
        <end position="268"/>
    </location>
</feature>
<dbReference type="PANTHER" id="PTHR22911">
    <property type="entry name" value="ACYL-MALONYL CONDENSING ENZYME-RELATED"/>
    <property type="match status" value="1"/>
</dbReference>
<feature type="transmembrane region" description="Helical" evidence="5">
    <location>
        <begin position="76"/>
        <end position="96"/>
    </location>
</feature>
<dbReference type="InterPro" id="IPR000620">
    <property type="entry name" value="EamA_dom"/>
</dbReference>
<accession>A0ABY5DYT7</accession>
<keyword evidence="4 5" id="KW-0472">Membrane</keyword>